<organism evidence="2 3">
    <name type="scientific">Lojkania enalia</name>
    <dbReference type="NCBI Taxonomy" id="147567"/>
    <lineage>
        <taxon>Eukaryota</taxon>
        <taxon>Fungi</taxon>
        <taxon>Dikarya</taxon>
        <taxon>Ascomycota</taxon>
        <taxon>Pezizomycotina</taxon>
        <taxon>Dothideomycetes</taxon>
        <taxon>Pleosporomycetidae</taxon>
        <taxon>Pleosporales</taxon>
        <taxon>Pleosporales incertae sedis</taxon>
        <taxon>Lojkania</taxon>
    </lineage>
</organism>
<dbReference type="InterPro" id="IPR012340">
    <property type="entry name" value="NA-bd_OB-fold"/>
</dbReference>
<evidence type="ECO:0000313" key="3">
    <source>
        <dbReference type="Proteomes" id="UP000800093"/>
    </source>
</evidence>
<dbReference type="Proteomes" id="UP000800093">
    <property type="component" value="Unassembled WGS sequence"/>
</dbReference>
<evidence type="ECO:0000256" key="1">
    <source>
        <dbReference type="SAM" id="MobiDB-lite"/>
    </source>
</evidence>
<dbReference type="PANTHER" id="PTHR21166">
    <property type="entry name" value="CELL DIVISION CONTROL PROTEIN 24 OB DOMAIN-CONTAINING PROTEIN-RELATED"/>
    <property type="match status" value="1"/>
</dbReference>
<evidence type="ECO:0008006" key="4">
    <source>
        <dbReference type="Google" id="ProtNLM"/>
    </source>
</evidence>
<feature type="region of interest" description="Disordered" evidence="1">
    <location>
        <begin position="28"/>
        <end position="52"/>
    </location>
</feature>
<feature type="compositionally biased region" description="Low complexity" evidence="1">
    <location>
        <begin position="30"/>
        <end position="48"/>
    </location>
</feature>
<dbReference type="InterPro" id="IPR052469">
    <property type="entry name" value="MEIOB"/>
</dbReference>
<dbReference type="Gene3D" id="2.40.50.140">
    <property type="entry name" value="Nucleic acid-binding proteins"/>
    <property type="match status" value="1"/>
</dbReference>
<name>A0A9P4JZF6_9PLEO</name>
<dbReference type="EMBL" id="ML986713">
    <property type="protein sequence ID" value="KAF2259306.1"/>
    <property type="molecule type" value="Genomic_DNA"/>
</dbReference>
<proteinExistence type="predicted"/>
<dbReference type="GO" id="GO:0008310">
    <property type="term" value="F:single-stranded DNA 3'-5' DNA exonuclease activity"/>
    <property type="evidence" value="ECO:0007669"/>
    <property type="project" value="TreeGrafter"/>
</dbReference>
<dbReference type="GO" id="GO:0003697">
    <property type="term" value="F:single-stranded DNA binding"/>
    <property type="evidence" value="ECO:0007669"/>
    <property type="project" value="TreeGrafter"/>
</dbReference>
<dbReference type="PANTHER" id="PTHR21166:SF2">
    <property type="entry name" value="CELL DIVISION CONTROL PROTEIN 24 OB DOMAIN-CONTAINING PROTEIN-RELATED"/>
    <property type="match status" value="1"/>
</dbReference>
<protein>
    <recommendedName>
        <fullName evidence="4">Nucleic acid-binding protein</fullName>
    </recommendedName>
</protein>
<keyword evidence="3" id="KW-1185">Reference proteome</keyword>
<reference evidence="3" key="1">
    <citation type="journal article" date="2020" name="Stud. Mycol.">
        <title>101 Dothideomycetes genomes: A test case for predicting lifestyles and emergence of pathogens.</title>
        <authorList>
            <person name="Haridas S."/>
            <person name="Albert R."/>
            <person name="Binder M."/>
            <person name="Bloem J."/>
            <person name="LaButti K."/>
            <person name="Salamov A."/>
            <person name="Andreopoulos B."/>
            <person name="Baker S."/>
            <person name="Barry K."/>
            <person name="Bills G."/>
            <person name="Bluhm B."/>
            <person name="Cannon C."/>
            <person name="Castanera R."/>
            <person name="Culley D."/>
            <person name="Daum C."/>
            <person name="Ezra D."/>
            <person name="Gonzalez J."/>
            <person name="Henrissat B."/>
            <person name="Kuo A."/>
            <person name="Liang C."/>
            <person name="Lipzen A."/>
            <person name="Lutzoni F."/>
            <person name="Magnuson J."/>
            <person name="Mondo S."/>
            <person name="Nolan M."/>
            <person name="Ohm R."/>
            <person name="Pangilinan J."/>
            <person name="Park H.-J."/>
            <person name="Ramirez L."/>
            <person name="Alfaro M."/>
            <person name="Sun H."/>
            <person name="Tritt A."/>
            <person name="Yoshinaga Y."/>
            <person name="Zwiers L.-H."/>
            <person name="Turgeon B."/>
            <person name="Goodwin S."/>
            <person name="Spatafora J."/>
            <person name="Crous P."/>
            <person name="Grigoriev I."/>
        </authorList>
    </citation>
    <scope>NUCLEOTIDE SEQUENCE [LARGE SCALE GENOMIC DNA]</scope>
    <source>
        <strain evidence="3">CBS 304.66</strain>
    </source>
</reference>
<dbReference type="AlphaFoldDB" id="A0A9P4JZF6"/>
<feature type="compositionally biased region" description="Basic and acidic residues" evidence="1">
    <location>
        <begin position="519"/>
        <end position="537"/>
    </location>
</feature>
<dbReference type="GO" id="GO:0000712">
    <property type="term" value="P:resolution of meiotic recombination intermediates"/>
    <property type="evidence" value="ECO:0007669"/>
    <property type="project" value="TreeGrafter"/>
</dbReference>
<accession>A0A9P4JZF6</accession>
<gene>
    <name evidence="2" type="ORF">CC78DRAFT_74412</name>
</gene>
<evidence type="ECO:0000313" key="2">
    <source>
        <dbReference type="EMBL" id="KAF2259306.1"/>
    </source>
</evidence>
<sequence>MTPTLRSSIQLRKIVTMAPQNPSIQSFFLPSPTKPSSSVSIPSSPAQPTSFKESIPGDGFTPDEIEAVLHPPSVQWIPTQDYEEADIGALAAGPKFVTFMGRVVNFYDMAQPSKRPLAAQGYQKVVVADDTGVLTVKLWYAKTAYKLHLGQLVTVWTVHISHGGNAFLVPASTPLYTSIFPERERSCHIMFHENSDNGTMCKKPYGCKDLEALPGLMTVKNFTDGGYDVDDCKVLVCVKSIGARKKFTNRKGTTSDIISIGVFDDTAEASLTLYGPTCASASRWRPSYTILLISNPSWRIDRMAFLSLNANTRLDVDPDMNDAVWLRSFAQRLTKKEHVNPPFPDGVFDTEAAETASVRILYNLADIDEFARSNPKERFMGYISVVITQLNIVTNYRRQMLMCTECCGIPLYANSVAAQCKQCEKTVPLRINPRILGPLIDETGQLSTGKAIFSNTAWHQLLGRTAAQLIDTSLDVLRYLEHRLLFLRVSMGFGWCLEGSGALSYRGVDGRTRGGNGNGHEERGDVLGKRKRQDETTTHTPARHRNDNLGEVGRLCIWCVKM</sequence>
<feature type="region of interest" description="Disordered" evidence="1">
    <location>
        <begin position="508"/>
        <end position="546"/>
    </location>
</feature>
<dbReference type="SUPFAM" id="SSF50249">
    <property type="entry name" value="Nucleic acid-binding proteins"/>
    <property type="match status" value="2"/>
</dbReference>
<dbReference type="OrthoDB" id="3248508at2759"/>
<comment type="caution">
    <text evidence="2">The sequence shown here is derived from an EMBL/GenBank/DDBJ whole genome shotgun (WGS) entry which is preliminary data.</text>
</comment>